<comment type="similarity">
    <text evidence="1">Belongs to the histidine acid phosphatase family.</text>
</comment>
<keyword evidence="3" id="KW-0812">Transmembrane</keyword>
<evidence type="ECO:0000313" key="5">
    <source>
        <dbReference type="EMBL" id="KAK6955070.1"/>
    </source>
</evidence>
<sequence length="588" mass="63248">MASRSLIALAAGLSLVSESLAQSANETVWASFAYVLYGERTPFLGDLVSSLTPLGAQQLYSQGSLFRARYLSNSSLSDEDNAITTNSPIVGLERQALDNSQLSVFSSTDDYVVGGALAFLQGLYPPVTRAFADNNGGANASRLANGTLVNYPLGGYQYPNIRNVPTTDPNSIWLEGHAACTEYWSSSIDFENSDAAQKMYNSTSYFYERTWEEVFPDTLPNTMLNYGYAYDLYDYAQYAYDHDESVHEALNGDRLAVLRSLANRQQFDLNGNLSASGSQQGDMIRAIAGRTLAAKAVTQLRTHMSSAGSSNKLTLMFGSFEPFLAFFSLAELINVSGTFTQIPDPGAAMVFELFTTDDDAAYPREDNSWVRFLYRNGSGSDIPFTEYPLFGRGNSETRMTWADFQDGVDKFAVWQLSDWCNMCSSLTLFCSSLGDNSGSLDGFSGSSSGSSQNSNASLSPAVAGVIGAVTAIAVLSLAGVSTFVFGGLRIRRRDPSDSARRRSSLGGFKGAEKMASDHDVSVTKSGARHERVGSWELGGPSASGKVTMPAPVAVPDSGVFGASIKRNVKDDDEDSILGASPVDPVERV</sequence>
<evidence type="ECO:0000313" key="6">
    <source>
        <dbReference type="Proteomes" id="UP001369815"/>
    </source>
</evidence>
<dbReference type="InterPro" id="IPR050645">
    <property type="entry name" value="Histidine_acid_phosphatase"/>
</dbReference>
<gene>
    <name evidence="5" type="ORF">Daesc_002700</name>
</gene>
<evidence type="ECO:0000256" key="4">
    <source>
        <dbReference type="SAM" id="SignalP"/>
    </source>
</evidence>
<dbReference type="EMBL" id="JBANMG010000003">
    <property type="protein sequence ID" value="KAK6955070.1"/>
    <property type="molecule type" value="Genomic_DNA"/>
</dbReference>
<evidence type="ECO:0000256" key="3">
    <source>
        <dbReference type="SAM" id="Phobius"/>
    </source>
</evidence>
<dbReference type="InterPro" id="IPR000560">
    <property type="entry name" value="His_Pase_clade-2"/>
</dbReference>
<feature type="signal peptide" evidence="4">
    <location>
        <begin position="1"/>
        <end position="21"/>
    </location>
</feature>
<evidence type="ECO:0000256" key="2">
    <source>
        <dbReference type="SAM" id="MobiDB-lite"/>
    </source>
</evidence>
<keyword evidence="3" id="KW-1133">Transmembrane helix</keyword>
<dbReference type="SUPFAM" id="SSF53254">
    <property type="entry name" value="Phosphoglycerate mutase-like"/>
    <property type="match status" value="1"/>
</dbReference>
<dbReference type="InterPro" id="IPR029033">
    <property type="entry name" value="His_PPase_superfam"/>
</dbReference>
<feature type="chain" id="PRO_5043982715" description="Histidine acid phosphatase" evidence="4">
    <location>
        <begin position="22"/>
        <end position="588"/>
    </location>
</feature>
<dbReference type="Gene3D" id="3.40.50.1240">
    <property type="entry name" value="Phosphoglycerate mutase-like"/>
    <property type="match status" value="1"/>
</dbReference>
<feature type="compositionally biased region" description="Basic and acidic residues" evidence="2">
    <location>
        <begin position="516"/>
        <end position="533"/>
    </location>
</feature>
<keyword evidence="4" id="KW-0732">Signal</keyword>
<proteinExistence type="inferred from homology"/>
<feature type="region of interest" description="Disordered" evidence="2">
    <location>
        <begin position="516"/>
        <end position="549"/>
    </location>
</feature>
<dbReference type="Pfam" id="PF00328">
    <property type="entry name" value="His_Phos_2"/>
    <property type="match status" value="1"/>
</dbReference>
<keyword evidence="6" id="KW-1185">Reference proteome</keyword>
<dbReference type="GO" id="GO:0016791">
    <property type="term" value="F:phosphatase activity"/>
    <property type="evidence" value="ECO:0007669"/>
    <property type="project" value="TreeGrafter"/>
</dbReference>
<organism evidence="5 6">
    <name type="scientific">Daldinia eschscholtzii</name>
    <dbReference type="NCBI Taxonomy" id="292717"/>
    <lineage>
        <taxon>Eukaryota</taxon>
        <taxon>Fungi</taxon>
        <taxon>Dikarya</taxon>
        <taxon>Ascomycota</taxon>
        <taxon>Pezizomycotina</taxon>
        <taxon>Sordariomycetes</taxon>
        <taxon>Xylariomycetidae</taxon>
        <taxon>Xylariales</taxon>
        <taxon>Hypoxylaceae</taxon>
        <taxon>Daldinia</taxon>
    </lineage>
</organism>
<reference evidence="5 6" key="1">
    <citation type="journal article" date="2024" name="Front Chem Biol">
        <title>Unveiling the potential of Daldinia eschscholtzii MFLUCC 19-0629 through bioactivity and bioinformatics studies for enhanced sustainable agriculture production.</title>
        <authorList>
            <person name="Brooks S."/>
            <person name="Weaver J.A."/>
            <person name="Klomchit A."/>
            <person name="Alharthi S.A."/>
            <person name="Onlamun T."/>
            <person name="Nurani R."/>
            <person name="Vong T.K."/>
            <person name="Alberti F."/>
            <person name="Greco C."/>
        </authorList>
    </citation>
    <scope>NUCLEOTIDE SEQUENCE [LARGE SCALE GENOMIC DNA]</scope>
    <source>
        <strain evidence="5">MFLUCC 19-0629</strain>
    </source>
</reference>
<dbReference type="PANTHER" id="PTHR11567:SF127">
    <property type="entry name" value="HISTIDINE ACID PHOSPHATASE"/>
    <property type="match status" value="1"/>
</dbReference>
<feature type="transmembrane region" description="Helical" evidence="3">
    <location>
        <begin position="461"/>
        <end position="485"/>
    </location>
</feature>
<accession>A0AAX6MQX9</accession>
<evidence type="ECO:0008006" key="7">
    <source>
        <dbReference type="Google" id="ProtNLM"/>
    </source>
</evidence>
<name>A0AAX6MQX9_9PEZI</name>
<protein>
    <recommendedName>
        <fullName evidence="7">Histidine acid phosphatase</fullName>
    </recommendedName>
</protein>
<dbReference type="PANTHER" id="PTHR11567">
    <property type="entry name" value="ACID PHOSPHATASE-RELATED"/>
    <property type="match status" value="1"/>
</dbReference>
<keyword evidence="3" id="KW-0472">Membrane</keyword>
<dbReference type="AlphaFoldDB" id="A0AAX6MQX9"/>
<comment type="caution">
    <text evidence="5">The sequence shown here is derived from an EMBL/GenBank/DDBJ whole genome shotgun (WGS) entry which is preliminary data.</text>
</comment>
<dbReference type="Proteomes" id="UP001369815">
    <property type="component" value="Unassembled WGS sequence"/>
</dbReference>
<evidence type="ECO:0000256" key="1">
    <source>
        <dbReference type="ARBA" id="ARBA00005375"/>
    </source>
</evidence>